<keyword evidence="2" id="KW-1133">Transmembrane helix</keyword>
<evidence type="ECO:0000256" key="2">
    <source>
        <dbReference type="SAM" id="Phobius"/>
    </source>
</evidence>
<dbReference type="RefSeq" id="WP_014189635.1">
    <property type="nucleotide sequence ID" value="NC_016587.1"/>
</dbReference>
<feature type="region of interest" description="Disordered" evidence="1">
    <location>
        <begin position="109"/>
        <end position="128"/>
    </location>
</feature>
<sequence length="408" mass="43059">MAYASKPRSQRLWYRTLQNIHLWVGLILCLPLVLLGITGSILVVEDEIRGLSGDTPAQAMADGPLQPVSAILAAARAAAPAGTQPGFLILPEEPGRPAVVRLVAARNGERGGERGGAPQGGPPQGPMGTLSIDPVSLAVVGDANPAQASAGFLRTVHILHGNLLIRDRSGREIVGWLGVAMLVLGVSGLVLWWPRPGRWKAAFTVKSGARGVRLHRDLHGAVGIWSLAVFIVVTFSGVYLAFPQSLGAGVSSVLPARDLRATVTVQPVKGATPIDVDRAVVLARKALPGAELRSVSPPARPDQAYRIGLAAVGQAHGAPTATVFVDPWTARVAEVRDPATYSAGETVMAWQRPLHAGEGLGPLWKWAVFLSGVLPPLFAVTGTWMWWLKRKARRAKDAERTAALATAG</sequence>
<dbReference type="PANTHER" id="PTHR34219">
    <property type="entry name" value="IRON-REGULATED INNER MEMBRANE PROTEIN-RELATED"/>
    <property type="match status" value="1"/>
</dbReference>
<dbReference type="AlphaFoldDB" id="G7ZH77"/>
<feature type="transmembrane region" description="Helical" evidence="2">
    <location>
        <begin position="173"/>
        <end position="193"/>
    </location>
</feature>
<dbReference type="HOGENOM" id="CLU_031962_4_2_5"/>
<keyword evidence="4" id="KW-1185">Reference proteome</keyword>
<dbReference type="KEGG" id="ali:AZOLI_p40404"/>
<geneLocation type="plasmid" evidence="3 4">
    <name>AZO_p4</name>
</geneLocation>
<dbReference type="InterPro" id="IPR005625">
    <property type="entry name" value="PepSY-ass_TM"/>
</dbReference>
<organism evidence="3 4">
    <name type="scientific">Azospirillum lipoferum (strain 4B)</name>
    <dbReference type="NCBI Taxonomy" id="862719"/>
    <lineage>
        <taxon>Bacteria</taxon>
        <taxon>Pseudomonadati</taxon>
        <taxon>Pseudomonadota</taxon>
        <taxon>Alphaproteobacteria</taxon>
        <taxon>Rhodospirillales</taxon>
        <taxon>Azospirillaceae</taxon>
        <taxon>Azospirillum</taxon>
    </lineage>
</organism>
<feature type="transmembrane region" description="Helical" evidence="2">
    <location>
        <begin position="220"/>
        <end position="242"/>
    </location>
</feature>
<accession>G7ZH77</accession>
<proteinExistence type="predicted"/>
<evidence type="ECO:0008006" key="5">
    <source>
        <dbReference type="Google" id="ProtNLM"/>
    </source>
</evidence>
<evidence type="ECO:0000256" key="1">
    <source>
        <dbReference type="SAM" id="MobiDB-lite"/>
    </source>
</evidence>
<keyword evidence="2" id="KW-0812">Transmembrane</keyword>
<dbReference type="OrthoDB" id="9791166at2"/>
<keyword evidence="3" id="KW-0614">Plasmid</keyword>
<name>G7ZH77_AZOL4</name>
<evidence type="ECO:0000313" key="3">
    <source>
        <dbReference type="EMBL" id="CBS90786.1"/>
    </source>
</evidence>
<feature type="transmembrane region" description="Helical" evidence="2">
    <location>
        <begin position="363"/>
        <end position="387"/>
    </location>
</feature>
<reference evidence="4" key="1">
    <citation type="journal article" date="2011" name="PLoS Genet.">
        <title>Azospirillum genomes reveal transition of bacteria from aquatic to terrestrial environments.</title>
        <authorList>
            <person name="Wisniewski-Dye F."/>
            <person name="Borziak K."/>
            <person name="Khalsa-Moyers G."/>
            <person name="Alexandre G."/>
            <person name="Sukharnikov L.O."/>
            <person name="Wuichet K."/>
            <person name="Hurst G.B."/>
            <person name="McDonald W.H."/>
            <person name="Robertson J.S."/>
            <person name="Barbe V."/>
            <person name="Calteau A."/>
            <person name="Rouy Z."/>
            <person name="Mangenot S."/>
            <person name="Prigent-Combaret C."/>
            <person name="Normand P."/>
            <person name="Boyer M."/>
            <person name="Siguier P."/>
            <person name="Dessaux Y."/>
            <person name="Elmerich C."/>
            <person name="Condemine G."/>
            <person name="Krishnen G."/>
            <person name="Kennedy I."/>
            <person name="Paterson A.H."/>
            <person name="Gonzalez V."/>
            <person name="Mavingui P."/>
            <person name="Zhulin I.B."/>
        </authorList>
    </citation>
    <scope>NUCLEOTIDE SEQUENCE [LARGE SCALE GENOMIC DNA]</scope>
    <source>
        <strain evidence="4">4B</strain>
    </source>
</reference>
<dbReference type="Proteomes" id="UP000005667">
    <property type="component" value="Plasmid AZO_p4"/>
</dbReference>
<keyword evidence="2" id="KW-0472">Membrane</keyword>
<evidence type="ECO:0000313" key="4">
    <source>
        <dbReference type="Proteomes" id="UP000005667"/>
    </source>
</evidence>
<dbReference type="Pfam" id="PF03929">
    <property type="entry name" value="PepSY_TM"/>
    <property type="match status" value="1"/>
</dbReference>
<protein>
    <recommendedName>
        <fullName evidence="5">PepSY domain-containing protein</fullName>
    </recommendedName>
</protein>
<dbReference type="PANTHER" id="PTHR34219:SF3">
    <property type="entry name" value="BLL7967 PROTEIN"/>
    <property type="match status" value="1"/>
</dbReference>
<feature type="transmembrane region" description="Helical" evidence="2">
    <location>
        <begin position="20"/>
        <end position="44"/>
    </location>
</feature>
<gene>
    <name evidence="3" type="ordered locus">AZOLI_p40404</name>
</gene>
<dbReference type="EMBL" id="FQ311872">
    <property type="protein sequence ID" value="CBS90786.1"/>
    <property type="molecule type" value="Genomic_DNA"/>
</dbReference>